<proteinExistence type="predicted"/>
<protein>
    <submittedName>
        <fullName evidence="2">Uncharacterized protein</fullName>
    </submittedName>
</protein>
<sequence length="159" mass="18179">MIWAVAEDLGVNYGDWVTLYQSNFFAEEFPEENKRFQNVLFVDSVENSRGESLRRMREEMLAHDKFQTGIFIGGMEGIVDEFHLFQSLQPQANAIPIFSTGGAVLDLANVPEHASDRDLWEEMDYVKLFHKLLEIPVSENREPPSKSEVSPGPQTRSQD</sequence>
<keyword evidence="3" id="KW-1185">Reference proteome</keyword>
<dbReference type="InterPro" id="IPR041197">
    <property type="entry name" value="LD_cluster3"/>
</dbReference>
<gene>
    <name evidence="2" type="ORF">MSNKSG1_05803</name>
</gene>
<dbReference type="AlphaFoldDB" id="M7CW61"/>
<reference evidence="2 3" key="1">
    <citation type="journal article" date="2013" name="Genome Announc.">
        <title>Genome Sequence of Hydrothermal Arsenic-Respiring Bacterium Marinobacter santoriniensis NKSG1T.</title>
        <authorList>
            <person name="Handley K.M."/>
            <person name="Upton M."/>
            <person name="Beatson S.A."/>
            <person name="Hery M."/>
            <person name="Lloyd J.R."/>
        </authorList>
    </citation>
    <scope>NUCLEOTIDE SEQUENCE [LARGE SCALE GENOMIC DNA]</scope>
    <source>
        <strain evidence="2 3">NKSG1</strain>
    </source>
</reference>
<evidence type="ECO:0000313" key="2">
    <source>
        <dbReference type="EMBL" id="EMP56435.1"/>
    </source>
</evidence>
<dbReference type="Pfam" id="PF18180">
    <property type="entry name" value="LD_cluster3"/>
    <property type="match status" value="1"/>
</dbReference>
<feature type="region of interest" description="Disordered" evidence="1">
    <location>
        <begin position="137"/>
        <end position="159"/>
    </location>
</feature>
<evidence type="ECO:0000313" key="3">
    <source>
        <dbReference type="Proteomes" id="UP000011960"/>
    </source>
</evidence>
<name>M7CW61_9GAMM</name>
<dbReference type="eggNOG" id="ENOG502ZAK1">
    <property type="taxonomic scope" value="Bacteria"/>
</dbReference>
<accession>M7CW61</accession>
<dbReference type="EMBL" id="APAT01000014">
    <property type="protein sequence ID" value="EMP56435.1"/>
    <property type="molecule type" value="Genomic_DNA"/>
</dbReference>
<comment type="caution">
    <text evidence="2">The sequence shown here is derived from an EMBL/GenBank/DDBJ whole genome shotgun (WGS) entry which is preliminary data.</text>
</comment>
<dbReference type="Proteomes" id="UP000011960">
    <property type="component" value="Unassembled WGS sequence"/>
</dbReference>
<dbReference type="STRING" id="1288826.MSNKSG1_05803"/>
<evidence type="ECO:0000256" key="1">
    <source>
        <dbReference type="SAM" id="MobiDB-lite"/>
    </source>
</evidence>
<organism evidence="2 3">
    <name type="scientific">Marinobacter santoriniensis NKSG1</name>
    <dbReference type="NCBI Taxonomy" id="1288826"/>
    <lineage>
        <taxon>Bacteria</taxon>
        <taxon>Pseudomonadati</taxon>
        <taxon>Pseudomonadota</taxon>
        <taxon>Gammaproteobacteria</taxon>
        <taxon>Pseudomonadales</taxon>
        <taxon>Marinobacteraceae</taxon>
        <taxon>Marinobacter</taxon>
    </lineage>
</organism>